<evidence type="ECO:0000256" key="3">
    <source>
        <dbReference type="ARBA" id="ARBA00023004"/>
    </source>
</evidence>
<accession>A0ABZ2YLX1</accession>
<keyword evidence="4" id="KW-0411">Iron-sulfur</keyword>
<feature type="domain" description="Rieske" evidence="6">
    <location>
        <begin position="165"/>
        <end position="260"/>
    </location>
</feature>
<gene>
    <name evidence="7" type="ORF">WJU16_18120</name>
</gene>
<feature type="transmembrane region" description="Helical" evidence="5">
    <location>
        <begin position="48"/>
        <end position="70"/>
    </location>
</feature>
<evidence type="ECO:0000259" key="6">
    <source>
        <dbReference type="PROSITE" id="PS51296"/>
    </source>
</evidence>
<dbReference type="EMBL" id="CP149822">
    <property type="protein sequence ID" value="WZN39896.1"/>
    <property type="molecule type" value="Genomic_DNA"/>
</dbReference>
<keyword evidence="5" id="KW-0812">Transmembrane</keyword>
<organism evidence="7 8">
    <name type="scientific">Chitinophaga pollutisoli</name>
    <dbReference type="NCBI Taxonomy" id="3133966"/>
    <lineage>
        <taxon>Bacteria</taxon>
        <taxon>Pseudomonadati</taxon>
        <taxon>Bacteroidota</taxon>
        <taxon>Chitinophagia</taxon>
        <taxon>Chitinophagales</taxon>
        <taxon>Chitinophagaceae</taxon>
        <taxon>Chitinophaga</taxon>
    </lineage>
</organism>
<dbReference type="Gene3D" id="2.102.10.10">
    <property type="entry name" value="Rieske [2Fe-2S] iron-sulphur domain"/>
    <property type="match status" value="1"/>
</dbReference>
<dbReference type="InterPro" id="IPR017941">
    <property type="entry name" value="Rieske_2Fe-2S"/>
</dbReference>
<evidence type="ECO:0000256" key="5">
    <source>
        <dbReference type="SAM" id="Phobius"/>
    </source>
</evidence>
<protein>
    <submittedName>
        <fullName evidence="7">DUF2231 domain-containing protein</fullName>
    </submittedName>
</protein>
<sequence length="267" mass="28531">MRSKASIKGHSLHPMLVSFPIAFFTGALVFDLLRWISGKIFYSDIAEVMIVAGIIGSIAAAIPGVIDYLYTVPPKSSGKKRAAKHGITNVCVLLIFAGTLIYRTHNGQDAITTILLLEAVAVGLMVFAGWMGGTLVARNQIGVDHRFAEAGKWKELHLQAQDGRVEITDFGELKTDQMMLVHVDGKRIVVARTESGFAAFDDHCPHRGGSLAGGAMICGTVQCPWHGSQFDVHSGAPKAGPAKTGIPVYALQLAGGKLYLQLPVSNP</sequence>
<name>A0ABZ2YLX1_9BACT</name>
<evidence type="ECO:0000313" key="8">
    <source>
        <dbReference type="Proteomes" id="UP001485459"/>
    </source>
</evidence>
<dbReference type="PROSITE" id="PS51296">
    <property type="entry name" value="RIESKE"/>
    <property type="match status" value="1"/>
</dbReference>
<keyword evidence="5" id="KW-1133">Transmembrane helix</keyword>
<keyword evidence="5" id="KW-0472">Membrane</keyword>
<keyword evidence="3" id="KW-0408">Iron</keyword>
<feature type="transmembrane region" description="Helical" evidence="5">
    <location>
        <begin position="114"/>
        <end position="137"/>
    </location>
</feature>
<dbReference type="PANTHER" id="PTHR21496">
    <property type="entry name" value="FERREDOXIN-RELATED"/>
    <property type="match status" value="1"/>
</dbReference>
<dbReference type="InterPro" id="IPR036922">
    <property type="entry name" value="Rieske_2Fe-2S_sf"/>
</dbReference>
<evidence type="ECO:0000256" key="4">
    <source>
        <dbReference type="ARBA" id="ARBA00023014"/>
    </source>
</evidence>
<reference evidence="8" key="1">
    <citation type="submission" date="2024-03" db="EMBL/GenBank/DDBJ databases">
        <title>Chitinophaga horti sp. nov., isolated from garden soil.</title>
        <authorList>
            <person name="Lee D.S."/>
            <person name="Han D.M."/>
            <person name="Baek J.H."/>
            <person name="Choi D.G."/>
            <person name="Jeon J.H."/>
            <person name="Jeon C.O."/>
        </authorList>
    </citation>
    <scope>NUCLEOTIDE SEQUENCE [LARGE SCALE GENOMIC DNA]</scope>
    <source>
        <strain evidence="8">GPA1</strain>
    </source>
</reference>
<evidence type="ECO:0000256" key="2">
    <source>
        <dbReference type="ARBA" id="ARBA00022723"/>
    </source>
</evidence>
<keyword evidence="8" id="KW-1185">Reference proteome</keyword>
<dbReference type="Pfam" id="PF09990">
    <property type="entry name" value="DUF2231"/>
    <property type="match status" value="1"/>
</dbReference>
<dbReference type="Proteomes" id="UP001485459">
    <property type="component" value="Chromosome"/>
</dbReference>
<dbReference type="RefSeq" id="WP_341834860.1">
    <property type="nucleotide sequence ID" value="NZ_CP149822.1"/>
</dbReference>
<keyword evidence="2" id="KW-0479">Metal-binding</keyword>
<dbReference type="InterPro" id="IPR019251">
    <property type="entry name" value="DUF2231_TM"/>
</dbReference>
<dbReference type="SUPFAM" id="SSF50022">
    <property type="entry name" value="ISP domain"/>
    <property type="match status" value="1"/>
</dbReference>
<dbReference type="Pfam" id="PF00355">
    <property type="entry name" value="Rieske"/>
    <property type="match status" value="1"/>
</dbReference>
<feature type="transmembrane region" description="Helical" evidence="5">
    <location>
        <begin position="12"/>
        <end position="36"/>
    </location>
</feature>
<feature type="transmembrane region" description="Helical" evidence="5">
    <location>
        <begin position="82"/>
        <end position="102"/>
    </location>
</feature>
<evidence type="ECO:0000256" key="1">
    <source>
        <dbReference type="ARBA" id="ARBA00022714"/>
    </source>
</evidence>
<dbReference type="PANTHER" id="PTHR21496:SF23">
    <property type="entry name" value="3-PHENYLPROPIONATE_CINNAMIC ACID DIOXYGENASE FERREDOXIN SUBUNIT"/>
    <property type="match status" value="1"/>
</dbReference>
<keyword evidence="1" id="KW-0001">2Fe-2S</keyword>
<evidence type="ECO:0000313" key="7">
    <source>
        <dbReference type="EMBL" id="WZN39896.1"/>
    </source>
</evidence>
<proteinExistence type="predicted"/>